<gene>
    <name evidence="2" type="ORF">PCASD_10316</name>
</gene>
<dbReference type="AlphaFoldDB" id="A0A2N5U7I3"/>
<organism evidence="2 3">
    <name type="scientific">Puccinia coronata f. sp. avenae</name>
    <dbReference type="NCBI Taxonomy" id="200324"/>
    <lineage>
        <taxon>Eukaryota</taxon>
        <taxon>Fungi</taxon>
        <taxon>Dikarya</taxon>
        <taxon>Basidiomycota</taxon>
        <taxon>Pucciniomycotina</taxon>
        <taxon>Pucciniomycetes</taxon>
        <taxon>Pucciniales</taxon>
        <taxon>Pucciniaceae</taxon>
        <taxon>Puccinia</taxon>
    </lineage>
</organism>
<comment type="caution">
    <text evidence="2">The sequence shown here is derived from an EMBL/GenBank/DDBJ whole genome shotgun (WGS) entry which is preliminary data.</text>
</comment>
<reference evidence="2 3" key="1">
    <citation type="submission" date="2017-11" db="EMBL/GenBank/DDBJ databases">
        <title>De novo assembly and phasing of dikaryotic genomes from two isolates of Puccinia coronata f. sp. avenae, the causal agent of oat crown rust.</title>
        <authorList>
            <person name="Miller M.E."/>
            <person name="Zhang Y."/>
            <person name="Omidvar V."/>
            <person name="Sperschneider J."/>
            <person name="Schwessinger B."/>
            <person name="Raley C."/>
            <person name="Palmer J.M."/>
            <person name="Garnica D."/>
            <person name="Upadhyaya N."/>
            <person name="Rathjen J."/>
            <person name="Taylor J.M."/>
            <person name="Park R.F."/>
            <person name="Dodds P.N."/>
            <person name="Hirsch C.D."/>
            <person name="Kianian S.F."/>
            <person name="Figueroa M."/>
        </authorList>
    </citation>
    <scope>NUCLEOTIDE SEQUENCE [LARGE SCALE GENOMIC DNA]</scope>
    <source>
        <strain evidence="2">12SD80</strain>
    </source>
</reference>
<sequence>MEYVVAGVKDTPLLSRVTEESRFTIPNVPDGANNLKNSQRFRLSSEPDKAIPIHDSPLVRPQLENPNLRQKMIQFWQSLKSILSDIAQTIRVFFGSHEPVSVITAGPFESPFEQHANLLHSVAEDEEMDETVDLFIETFSEDPHKLRTYIQEDARSRAWRSQLRQLFQRWQKNMKPEQSDEAIVTLSKELSDNIRLHIRPAEWNSDPVVVLGRELAAFHSDTLAKNQHFLRNHLPKKAPVATLKYDNKHAGIWHVYRAPNPHLPTKTASPLCSLPSLHINDSRPSKKLRVPPLTNPYPGHRAPLCAATPTHS</sequence>
<evidence type="ECO:0000256" key="1">
    <source>
        <dbReference type="SAM" id="MobiDB-lite"/>
    </source>
</evidence>
<evidence type="ECO:0000313" key="3">
    <source>
        <dbReference type="Proteomes" id="UP000235392"/>
    </source>
</evidence>
<feature type="region of interest" description="Disordered" evidence="1">
    <location>
        <begin position="280"/>
        <end position="312"/>
    </location>
</feature>
<protein>
    <submittedName>
        <fullName evidence="2">Uncharacterized protein</fullName>
    </submittedName>
</protein>
<name>A0A2N5U7I3_9BASI</name>
<evidence type="ECO:0000313" key="2">
    <source>
        <dbReference type="EMBL" id="PLW33695.1"/>
    </source>
</evidence>
<dbReference type="EMBL" id="PGCI01000214">
    <property type="protein sequence ID" value="PLW33695.1"/>
    <property type="molecule type" value="Genomic_DNA"/>
</dbReference>
<accession>A0A2N5U7I3</accession>
<proteinExistence type="predicted"/>
<dbReference type="Proteomes" id="UP000235392">
    <property type="component" value="Unassembled WGS sequence"/>
</dbReference>